<evidence type="ECO:0000256" key="3">
    <source>
        <dbReference type="ARBA" id="ARBA00023052"/>
    </source>
</evidence>
<reference evidence="5 6" key="1">
    <citation type="submission" date="2016-11" db="EMBL/GenBank/DDBJ databases">
        <authorList>
            <person name="Jaros S."/>
            <person name="Januszkiewicz K."/>
            <person name="Wedrychowicz H."/>
        </authorList>
    </citation>
    <scope>NUCLEOTIDE SEQUENCE [LARGE SCALE GENOMIC DNA]</scope>
    <source>
        <strain evidence="5 6">DSM 46144</strain>
    </source>
</reference>
<organism evidence="5 6">
    <name type="scientific">Cryptosporangium aurantiacum</name>
    <dbReference type="NCBI Taxonomy" id="134849"/>
    <lineage>
        <taxon>Bacteria</taxon>
        <taxon>Bacillati</taxon>
        <taxon>Actinomycetota</taxon>
        <taxon>Actinomycetes</taxon>
        <taxon>Cryptosporangiales</taxon>
        <taxon>Cryptosporangiaceae</taxon>
        <taxon>Cryptosporangium</taxon>
    </lineage>
</organism>
<dbReference type="AlphaFoldDB" id="A0A1M7KFN4"/>
<dbReference type="InterPro" id="IPR001017">
    <property type="entry name" value="DH_E1"/>
</dbReference>
<dbReference type="EMBL" id="FRCS01000001">
    <property type="protein sequence ID" value="SHM64142.1"/>
    <property type="molecule type" value="Genomic_DNA"/>
</dbReference>
<dbReference type="PANTHER" id="PTHR11516">
    <property type="entry name" value="PYRUVATE DEHYDROGENASE E1 COMPONENT, ALPHA SUBUNIT BACTERIAL AND ORGANELLAR"/>
    <property type="match status" value="1"/>
</dbReference>
<gene>
    <name evidence="5" type="ORF">SAMN05443668_1011109</name>
</gene>
<accession>A0A1M7KFN4</accession>
<keyword evidence="3" id="KW-0786">Thiamine pyrophosphate</keyword>
<dbReference type="SUPFAM" id="SSF52518">
    <property type="entry name" value="Thiamin diphosphate-binding fold (THDP-binding)"/>
    <property type="match status" value="1"/>
</dbReference>
<proteinExistence type="predicted"/>
<keyword evidence="6" id="KW-1185">Reference proteome</keyword>
<dbReference type="PANTHER" id="PTHR11516:SF60">
    <property type="entry name" value="PYRUVATE DEHYDROGENASE E1 COMPONENT SUBUNIT ALPHA"/>
    <property type="match status" value="1"/>
</dbReference>
<dbReference type="Gene3D" id="3.40.50.970">
    <property type="match status" value="1"/>
</dbReference>
<dbReference type="GO" id="GO:0006086">
    <property type="term" value="P:pyruvate decarboxylation to acetyl-CoA"/>
    <property type="evidence" value="ECO:0007669"/>
    <property type="project" value="TreeGrafter"/>
</dbReference>
<feature type="domain" description="Dehydrogenase E1 component" evidence="4">
    <location>
        <begin position="20"/>
        <end position="314"/>
    </location>
</feature>
<comment type="cofactor">
    <cofactor evidence="1">
        <name>thiamine diphosphate</name>
        <dbReference type="ChEBI" id="CHEBI:58937"/>
    </cofactor>
</comment>
<keyword evidence="5" id="KW-0670">Pyruvate</keyword>
<evidence type="ECO:0000313" key="6">
    <source>
        <dbReference type="Proteomes" id="UP000184440"/>
    </source>
</evidence>
<evidence type="ECO:0000256" key="1">
    <source>
        <dbReference type="ARBA" id="ARBA00001964"/>
    </source>
</evidence>
<dbReference type="Pfam" id="PF00676">
    <property type="entry name" value="E1_dh"/>
    <property type="match status" value="1"/>
</dbReference>
<name>A0A1M7KFN4_9ACTN</name>
<dbReference type="GO" id="GO:0004739">
    <property type="term" value="F:pyruvate dehydrogenase (acetyl-transferring) activity"/>
    <property type="evidence" value="ECO:0007669"/>
    <property type="project" value="TreeGrafter"/>
</dbReference>
<evidence type="ECO:0000256" key="2">
    <source>
        <dbReference type="ARBA" id="ARBA00023002"/>
    </source>
</evidence>
<evidence type="ECO:0000313" key="5">
    <source>
        <dbReference type="EMBL" id="SHM64142.1"/>
    </source>
</evidence>
<dbReference type="InterPro" id="IPR050642">
    <property type="entry name" value="PDH_E1_Alpha_Subunit"/>
</dbReference>
<dbReference type="GO" id="GO:0000287">
    <property type="term" value="F:magnesium ion binding"/>
    <property type="evidence" value="ECO:0007669"/>
    <property type="project" value="UniProtKB-ARBA"/>
</dbReference>
<dbReference type="CDD" id="cd02000">
    <property type="entry name" value="TPP_E1_PDC_ADC_BCADC"/>
    <property type="match status" value="1"/>
</dbReference>
<evidence type="ECO:0000259" key="4">
    <source>
        <dbReference type="Pfam" id="PF00676"/>
    </source>
</evidence>
<dbReference type="InterPro" id="IPR029061">
    <property type="entry name" value="THDP-binding"/>
</dbReference>
<keyword evidence="2" id="KW-0560">Oxidoreductase</keyword>
<protein>
    <submittedName>
        <fullName evidence="5">Pyruvate dehydrogenase E1 component alpha subunit</fullName>
    </submittedName>
</protein>
<sequence length="332" mass="35248">MTSTTEVPIDTELARRLYSTMTLAQAVDARLRKGIGRGEFFAVIWPSRGQEAVAAGVGAALRRDDRLVTTYRGIHDLVGKGVPLTEILGEILGKSIGASKGKGGTMHITAPEQGVALTTGIVGAGVPVAVGLALAAKQQGSDRVAVVNFGDGATNTGSFHEGMNLASTWQLPVVFVCQNNLWAEMTPVGETMNIDQVVDRRLAYAMAGERVDGNDPEAVHRAVTAAVERARTGGGPTFIEAVTFRFEGHYFGDQQKYMPTDELQAAKDADPIPRYRQRLIDAGLLSDSDLTAIEQDATAQVDAALAEVLAAQAPDLAELDQDVFVNMEGIPS</sequence>
<dbReference type="Proteomes" id="UP000184440">
    <property type="component" value="Unassembled WGS sequence"/>
</dbReference>
<dbReference type="STRING" id="134849.SAMN05443668_1011109"/>